<dbReference type="Pfam" id="PF13564">
    <property type="entry name" value="DoxX_2"/>
    <property type="match status" value="1"/>
</dbReference>
<accession>A0AAE3H197</accession>
<feature type="transmembrane region" description="Helical" evidence="5">
    <location>
        <begin position="72"/>
        <end position="91"/>
    </location>
</feature>
<dbReference type="InterPro" id="IPR032808">
    <property type="entry name" value="DoxX"/>
</dbReference>
<comment type="subcellular location">
    <subcellularLocation>
        <location evidence="1">Membrane</location>
        <topology evidence="1">Multi-pass membrane protein</topology>
    </subcellularLocation>
</comment>
<proteinExistence type="predicted"/>
<feature type="transmembrane region" description="Helical" evidence="5">
    <location>
        <begin position="97"/>
        <end position="115"/>
    </location>
</feature>
<protein>
    <submittedName>
        <fullName evidence="6">DoxX family protein</fullName>
    </submittedName>
</protein>
<keyword evidence="7" id="KW-1185">Reference proteome</keyword>
<gene>
    <name evidence="6" type="ORF">EGI31_09415</name>
</gene>
<evidence type="ECO:0000256" key="2">
    <source>
        <dbReference type="ARBA" id="ARBA00022692"/>
    </source>
</evidence>
<evidence type="ECO:0000313" key="7">
    <source>
        <dbReference type="Proteomes" id="UP001204144"/>
    </source>
</evidence>
<evidence type="ECO:0000256" key="5">
    <source>
        <dbReference type="SAM" id="Phobius"/>
    </source>
</evidence>
<evidence type="ECO:0000256" key="4">
    <source>
        <dbReference type="ARBA" id="ARBA00023136"/>
    </source>
</evidence>
<name>A0AAE3H197_9BACT</name>
<evidence type="ECO:0000256" key="1">
    <source>
        <dbReference type="ARBA" id="ARBA00004141"/>
    </source>
</evidence>
<dbReference type="AlphaFoldDB" id="A0AAE3H197"/>
<keyword evidence="2 5" id="KW-0812">Transmembrane</keyword>
<dbReference type="Proteomes" id="UP001204144">
    <property type="component" value="Unassembled WGS sequence"/>
</dbReference>
<evidence type="ECO:0000313" key="6">
    <source>
        <dbReference type="EMBL" id="MCP9763174.1"/>
    </source>
</evidence>
<dbReference type="GO" id="GO:0016020">
    <property type="term" value="C:membrane"/>
    <property type="evidence" value="ECO:0007669"/>
    <property type="project" value="UniProtKB-SubCell"/>
</dbReference>
<keyword evidence="3 5" id="KW-1133">Transmembrane helix</keyword>
<evidence type="ECO:0000256" key="3">
    <source>
        <dbReference type="ARBA" id="ARBA00022989"/>
    </source>
</evidence>
<comment type="caution">
    <text evidence="6">The sequence shown here is derived from an EMBL/GenBank/DDBJ whole genome shotgun (WGS) entry which is preliminary data.</text>
</comment>
<organism evidence="6 7">
    <name type="scientific">Lacihabitans soyangensis</name>
    <dbReference type="NCBI Taxonomy" id="869394"/>
    <lineage>
        <taxon>Bacteria</taxon>
        <taxon>Pseudomonadati</taxon>
        <taxon>Bacteroidota</taxon>
        <taxon>Cytophagia</taxon>
        <taxon>Cytophagales</taxon>
        <taxon>Leadbetterellaceae</taxon>
        <taxon>Lacihabitans</taxon>
    </lineage>
</organism>
<dbReference type="EMBL" id="RJUF01000022">
    <property type="protein sequence ID" value="MCP9763174.1"/>
    <property type="molecule type" value="Genomic_DNA"/>
</dbReference>
<keyword evidence="4 5" id="KW-0472">Membrane</keyword>
<reference evidence="6 7" key="1">
    <citation type="submission" date="2018-11" db="EMBL/GenBank/DDBJ databases">
        <title>Novel bacteria species description.</title>
        <authorList>
            <person name="Han J.-H."/>
        </authorList>
    </citation>
    <scope>NUCLEOTIDE SEQUENCE [LARGE SCALE GENOMIC DNA]</scope>
    <source>
        <strain evidence="6 7">KCTC23259</strain>
    </source>
</reference>
<dbReference type="RefSeq" id="WP_255036961.1">
    <property type="nucleotide sequence ID" value="NZ_RJUF01000022.1"/>
</dbReference>
<feature type="transmembrane region" description="Helical" evidence="5">
    <location>
        <begin position="7"/>
        <end position="25"/>
    </location>
</feature>
<feature type="transmembrane region" description="Helical" evidence="5">
    <location>
        <begin position="45"/>
        <end position="65"/>
    </location>
</feature>
<sequence length="122" mass="13668">MKKDKIIYWISTGFIFLFEGVMPALTSQTELAKEGIAHLGYRPYFGVMLVIFKVLGALALILPQVPAKVKEWAYAGFGFVFISAFVGHVSVDGLNGMALFPLVVFAIMIVSYIYYHKLRNKN</sequence>